<keyword evidence="4" id="KW-0326">Glycosidase</keyword>
<feature type="domain" description="GFO/IDH/MocA-like oxidoreductase" evidence="3">
    <location>
        <begin position="204"/>
        <end position="339"/>
    </location>
</feature>
<keyword evidence="4" id="KW-0378">Hydrolase</keyword>
<dbReference type="EMBL" id="CP042997">
    <property type="protein sequence ID" value="QEH34867.1"/>
    <property type="molecule type" value="Genomic_DNA"/>
</dbReference>
<dbReference type="InterPro" id="IPR000683">
    <property type="entry name" value="Gfo/Idh/MocA-like_OxRdtase_N"/>
</dbReference>
<dbReference type="KEGG" id="agv:OJF2_34120"/>
<dbReference type="Gene3D" id="3.30.360.10">
    <property type="entry name" value="Dihydrodipicolinate Reductase, domain 2"/>
    <property type="match status" value="1"/>
</dbReference>
<dbReference type="InterPro" id="IPR036291">
    <property type="entry name" value="NAD(P)-bd_dom_sf"/>
</dbReference>
<dbReference type="SUPFAM" id="SSF51735">
    <property type="entry name" value="NAD(P)-binding Rossmann-fold domains"/>
    <property type="match status" value="1"/>
</dbReference>
<gene>
    <name evidence="4" type="ORF">OJF2_34120</name>
</gene>
<evidence type="ECO:0000313" key="4">
    <source>
        <dbReference type="EMBL" id="QEH34867.1"/>
    </source>
</evidence>
<dbReference type="Pfam" id="PF22725">
    <property type="entry name" value="GFO_IDH_MocA_C3"/>
    <property type="match status" value="1"/>
</dbReference>
<dbReference type="PANTHER" id="PTHR43818">
    <property type="entry name" value="BCDNA.GH03377"/>
    <property type="match status" value="1"/>
</dbReference>
<accession>A0A5B9W3P0</accession>
<dbReference type="EC" id="3.2.1.-" evidence="4"/>
<dbReference type="NCBIfam" id="TIGR01409">
    <property type="entry name" value="TAT_signal_seq"/>
    <property type="match status" value="1"/>
</dbReference>
<protein>
    <submittedName>
        <fullName evidence="4">Glycosyl hydrolase family 109 protein 1</fullName>
        <ecNumber evidence="4">3.2.1.-</ecNumber>
    </submittedName>
</protein>
<dbReference type="SUPFAM" id="SSF55347">
    <property type="entry name" value="Glyceraldehyde-3-phosphate dehydrogenase-like, C-terminal domain"/>
    <property type="match status" value="1"/>
</dbReference>
<feature type="domain" description="Gfo/Idh/MocA-like oxidoreductase N-terminal" evidence="2">
    <location>
        <begin position="56"/>
        <end position="187"/>
    </location>
</feature>
<dbReference type="InterPro" id="IPR050463">
    <property type="entry name" value="Gfo/Idh/MocA_oxidrdct_glycsds"/>
</dbReference>
<dbReference type="AlphaFoldDB" id="A0A5B9W3P0"/>
<dbReference type="Gene3D" id="3.40.50.720">
    <property type="entry name" value="NAD(P)-binding Rossmann-like Domain"/>
    <property type="match status" value="1"/>
</dbReference>
<dbReference type="PROSITE" id="PS51318">
    <property type="entry name" value="TAT"/>
    <property type="match status" value="1"/>
</dbReference>
<dbReference type="RefSeq" id="WP_246196590.1">
    <property type="nucleotide sequence ID" value="NZ_CP042997.1"/>
</dbReference>
<dbReference type="Pfam" id="PF01408">
    <property type="entry name" value="GFO_IDH_MocA"/>
    <property type="match status" value="1"/>
</dbReference>
<dbReference type="PANTHER" id="PTHR43818:SF5">
    <property type="entry name" value="OXIDOREDUCTASE FAMILY PROTEIN"/>
    <property type="match status" value="1"/>
</dbReference>
<evidence type="ECO:0000256" key="1">
    <source>
        <dbReference type="SAM" id="MobiDB-lite"/>
    </source>
</evidence>
<dbReference type="InterPro" id="IPR055170">
    <property type="entry name" value="GFO_IDH_MocA-like_dom"/>
</dbReference>
<dbReference type="InterPro" id="IPR006311">
    <property type="entry name" value="TAT_signal"/>
</dbReference>
<evidence type="ECO:0000259" key="3">
    <source>
        <dbReference type="Pfam" id="PF22725"/>
    </source>
</evidence>
<evidence type="ECO:0000259" key="2">
    <source>
        <dbReference type="Pfam" id="PF01408"/>
    </source>
</evidence>
<name>A0A5B9W3P0_9BACT</name>
<organism evidence="4 5">
    <name type="scientific">Aquisphaera giovannonii</name>
    <dbReference type="NCBI Taxonomy" id="406548"/>
    <lineage>
        <taxon>Bacteria</taxon>
        <taxon>Pseudomonadati</taxon>
        <taxon>Planctomycetota</taxon>
        <taxon>Planctomycetia</taxon>
        <taxon>Isosphaerales</taxon>
        <taxon>Isosphaeraceae</taxon>
        <taxon>Aquisphaera</taxon>
    </lineage>
</organism>
<dbReference type="Proteomes" id="UP000324233">
    <property type="component" value="Chromosome"/>
</dbReference>
<dbReference type="InterPro" id="IPR019546">
    <property type="entry name" value="TAT_signal_bac_arc"/>
</dbReference>
<feature type="region of interest" description="Disordered" evidence="1">
    <location>
        <begin position="1"/>
        <end position="27"/>
    </location>
</feature>
<keyword evidence="5" id="KW-1185">Reference proteome</keyword>
<proteinExistence type="predicted"/>
<reference evidence="4 5" key="1">
    <citation type="submission" date="2019-08" db="EMBL/GenBank/DDBJ databases">
        <title>Deep-cultivation of Planctomycetes and their phenomic and genomic characterization uncovers novel biology.</title>
        <authorList>
            <person name="Wiegand S."/>
            <person name="Jogler M."/>
            <person name="Boedeker C."/>
            <person name="Pinto D."/>
            <person name="Vollmers J."/>
            <person name="Rivas-Marin E."/>
            <person name="Kohn T."/>
            <person name="Peeters S.H."/>
            <person name="Heuer A."/>
            <person name="Rast P."/>
            <person name="Oberbeckmann S."/>
            <person name="Bunk B."/>
            <person name="Jeske O."/>
            <person name="Meyerdierks A."/>
            <person name="Storesund J.E."/>
            <person name="Kallscheuer N."/>
            <person name="Luecker S."/>
            <person name="Lage O.M."/>
            <person name="Pohl T."/>
            <person name="Merkel B.J."/>
            <person name="Hornburger P."/>
            <person name="Mueller R.-W."/>
            <person name="Bruemmer F."/>
            <person name="Labrenz M."/>
            <person name="Spormann A.M."/>
            <person name="Op den Camp H."/>
            <person name="Overmann J."/>
            <person name="Amann R."/>
            <person name="Jetten M.S.M."/>
            <person name="Mascher T."/>
            <person name="Medema M.H."/>
            <person name="Devos D.P."/>
            <person name="Kaster A.-K."/>
            <person name="Ovreas L."/>
            <person name="Rohde M."/>
            <person name="Galperin M.Y."/>
            <person name="Jogler C."/>
        </authorList>
    </citation>
    <scope>NUCLEOTIDE SEQUENCE [LARGE SCALE GENOMIC DNA]</scope>
    <source>
        <strain evidence="4 5">OJF2</strain>
    </source>
</reference>
<evidence type="ECO:0000313" key="5">
    <source>
        <dbReference type="Proteomes" id="UP000324233"/>
    </source>
</evidence>
<sequence>MTERPAPPSSEARIDRPAGPSSSRRGFLKGTAGAGAIAAAGPMIAPMVHAAGSDVIKVGLVGCGGRGSGAAEQALTADSGTRLVAMADVFSDRLTDALSALKSSAVGAKVDVPKDRQFDGFEGFKHVIDQVDLVLLTTPPHFRPMQLAYAVSKGVNTFVEKPMAVDGPGLRMFIEACKAAKAKNLSLVNGFCWRYDGPRRETMKRVFDGQIGKVTAIETTYNSQGVWDPRKTREQCGSDMEYQLRNWYYYSWLSGDHIVEQAVHGIDTMNWVMKDQLPVRCWGVGGRQVRTDPKYGNIWDHFSVVYEYPEGVRGYHHCRHWVNTPNQVKDYILGSKGTADVFGNAITGENKWRYRAGRERASGNGGAHSDMYQVEHDEMFAAIRAGKPVNNGEQAATSTLLAIMGRDAAYTGQVLTPDQVLNSKTDLSPARYEFGPNPVPPVPVPGVTKFA</sequence>
<dbReference type="GO" id="GO:0000166">
    <property type="term" value="F:nucleotide binding"/>
    <property type="evidence" value="ECO:0007669"/>
    <property type="project" value="InterPro"/>
</dbReference>
<dbReference type="GO" id="GO:0016798">
    <property type="term" value="F:hydrolase activity, acting on glycosyl bonds"/>
    <property type="evidence" value="ECO:0007669"/>
    <property type="project" value="UniProtKB-KW"/>
</dbReference>